<evidence type="ECO:0000256" key="2">
    <source>
        <dbReference type="ARBA" id="ARBA00022475"/>
    </source>
</evidence>
<feature type="transmembrane region" description="Helical" evidence="10">
    <location>
        <begin position="12"/>
        <end position="34"/>
    </location>
</feature>
<evidence type="ECO:0008006" key="13">
    <source>
        <dbReference type="Google" id="ProtNLM"/>
    </source>
</evidence>
<feature type="non-terminal residue" evidence="11">
    <location>
        <position position="262"/>
    </location>
</feature>
<keyword evidence="5" id="KW-0552">Olfaction</keyword>
<reference evidence="11 12" key="1">
    <citation type="submission" date="2021-06" db="EMBL/GenBank/DDBJ databases">
        <title>A haploid diamondback moth (Plutella xylostella L.) genome assembly resolves 31 chromosomes and identifies a diamide resistance mutation.</title>
        <authorList>
            <person name="Ward C.M."/>
            <person name="Perry K.D."/>
            <person name="Baker G."/>
            <person name="Powis K."/>
            <person name="Heckel D.G."/>
            <person name="Baxter S.W."/>
        </authorList>
    </citation>
    <scope>NUCLEOTIDE SEQUENCE [LARGE SCALE GENOMIC DNA]</scope>
    <source>
        <strain evidence="11 12">LV</strain>
        <tissue evidence="11">Single pupa</tissue>
    </source>
</reference>
<evidence type="ECO:0000256" key="9">
    <source>
        <dbReference type="ARBA" id="ARBA00023224"/>
    </source>
</evidence>
<evidence type="ECO:0000256" key="3">
    <source>
        <dbReference type="ARBA" id="ARBA00022606"/>
    </source>
</evidence>
<evidence type="ECO:0000256" key="10">
    <source>
        <dbReference type="SAM" id="Phobius"/>
    </source>
</evidence>
<evidence type="ECO:0000256" key="6">
    <source>
        <dbReference type="ARBA" id="ARBA00022989"/>
    </source>
</evidence>
<proteinExistence type="predicted"/>
<feature type="transmembrane region" description="Helical" evidence="10">
    <location>
        <begin position="150"/>
        <end position="172"/>
    </location>
</feature>
<keyword evidence="2" id="KW-1003">Cell membrane</keyword>
<gene>
    <name evidence="11" type="ORF">JYU34_009164</name>
</gene>
<evidence type="ECO:0000256" key="5">
    <source>
        <dbReference type="ARBA" id="ARBA00022725"/>
    </source>
</evidence>
<dbReference type="PANTHER" id="PTHR21137">
    <property type="entry name" value="ODORANT RECEPTOR"/>
    <property type="match status" value="1"/>
</dbReference>
<comment type="caution">
    <text evidence="11">The sequence shown here is derived from an EMBL/GenBank/DDBJ whole genome shotgun (WGS) entry which is preliminary data.</text>
</comment>
<evidence type="ECO:0000256" key="4">
    <source>
        <dbReference type="ARBA" id="ARBA00022692"/>
    </source>
</evidence>
<keyword evidence="3" id="KW-0716">Sensory transduction</keyword>
<evidence type="ECO:0000313" key="12">
    <source>
        <dbReference type="Proteomes" id="UP000823941"/>
    </source>
</evidence>
<dbReference type="InterPro" id="IPR004117">
    <property type="entry name" value="7tm6_olfct_rcpt"/>
</dbReference>
<dbReference type="Proteomes" id="UP000823941">
    <property type="component" value="Chromosome 12"/>
</dbReference>
<evidence type="ECO:0000256" key="7">
    <source>
        <dbReference type="ARBA" id="ARBA00023136"/>
    </source>
</evidence>
<keyword evidence="8" id="KW-0675">Receptor</keyword>
<dbReference type="Pfam" id="PF02949">
    <property type="entry name" value="7tm_6"/>
    <property type="match status" value="1"/>
</dbReference>
<keyword evidence="6 10" id="KW-1133">Transmembrane helix</keyword>
<dbReference type="PANTHER" id="PTHR21137:SF35">
    <property type="entry name" value="ODORANT RECEPTOR 19A-RELATED"/>
    <property type="match status" value="1"/>
</dbReference>
<evidence type="ECO:0000313" key="11">
    <source>
        <dbReference type="EMBL" id="KAG7306522.1"/>
    </source>
</evidence>
<evidence type="ECO:0000256" key="1">
    <source>
        <dbReference type="ARBA" id="ARBA00004651"/>
    </source>
</evidence>
<dbReference type="EMBL" id="JAHIBW010000012">
    <property type="protein sequence ID" value="KAG7306522.1"/>
    <property type="molecule type" value="Genomic_DNA"/>
</dbReference>
<keyword evidence="4 10" id="KW-0812">Transmembrane</keyword>
<accession>A0ABQ7QNA1</accession>
<comment type="subcellular location">
    <subcellularLocation>
        <location evidence="1">Cell membrane</location>
        <topology evidence="1">Multi-pass membrane protein</topology>
    </subcellularLocation>
</comment>
<protein>
    <recommendedName>
        <fullName evidence="13">Odorant receptor</fullName>
    </recommendedName>
</protein>
<keyword evidence="9" id="KW-0807">Transducer</keyword>
<feature type="transmembrane region" description="Helical" evidence="10">
    <location>
        <begin position="184"/>
        <end position="202"/>
    </location>
</feature>
<name>A0ABQ7QNA1_PLUXY</name>
<sequence length="262" mass="29031">MEGRCCHTTTYLYWALVALTVLTVVLAPLAAYLSSPAFQDEIRRGDAAYPEIMSSWVPFDNTRPPGYWLYVLEHAVICVYGGGIVATYDANAVAIMTFFAGQLRLLRADCAAIFGDDARPASDRQALQNIRDCHQQHLFLIKYSRLFDSLLSPVMFLYIIICSLMICCSAIQLTKAGTTRMEQVWITEYLLALVAQLFLYCWHGSRALHTSMEVEGGVYSGAWGGRRAALRRAALLLGGALRRRVALTAGPFTTLTVPTFVA</sequence>
<keyword evidence="12" id="KW-1185">Reference proteome</keyword>
<organism evidence="11 12">
    <name type="scientific">Plutella xylostella</name>
    <name type="common">Diamondback moth</name>
    <name type="synonym">Plutella maculipennis</name>
    <dbReference type="NCBI Taxonomy" id="51655"/>
    <lineage>
        <taxon>Eukaryota</taxon>
        <taxon>Metazoa</taxon>
        <taxon>Ecdysozoa</taxon>
        <taxon>Arthropoda</taxon>
        <taxon>Hexapoda</taxon>
        <taxon>Insecta</taxon>
        <taxon>Pterygota</taxon>
        <taxon>Neoptera</taxon>
        <taxon>Endopterygota</taxon>
        <taxon>Lepidoptera</taxon>
        <taxon>Glossata</taxon>
        <taxon>Ditrysia</taxon>
        <taxon>Yponomeutoidea</taxon>
        <taxon>Plutellidae</taxon>
        <taxon>Plutella</taxon>
    </lineage>
</organism>
<evidence type="ECO:0000256" key="8">
    <source>
        <dbReference type="ARBA" id="ARBA00023170"/>
    </source>
</evidence>
<keyword evidence="7 10" id="KW-0472">Membrane</keyword>